<dbReference type="PROSITE" id="PS51379">
    <property type="entry name" value="4FE4S_FER_2"/>
    <property type="match status" value="2"/>
</dbReference>
<feature type="domain" description="4Fe-4S ferredoxin-type" evidence="16">
    <location>
        <begin position="570"/>
        <end position="599"/>
    </location>
</feature>
<dbReference type="InterPro" id="IPR017896">
    <property type="entry name" value="4Fe4S_Fe-S-bd"/>
</dbReference>
<dbReference type="Proteomes" id="UP000037210">
    <property type="component" value="Unassembled WGS sequence"/>
</dbReference>
<feature type="binding site" evidence="15">
    <location>
        <position position="585"/>
    </location>
    <ligand>
        <name>[4Fe-4S] cluster</name>
        <dbReference type="ChEBI" id="CHEBI:49883"/>
        <label>1</label>
    </ligand>
</feature>
<evidence type="ECO:0000259" key="16">
    <source>
        <dbReference type="PROSITE" id="PS51379"/>
    </source>
</evidence>
<dbReference type="Pfam" id="PF02775">
    <property type="entry name" value="TPP_enzyme_C"/>
    <property type="match status" value="1"/>
</dbReference>
<dbReference type="PANTHER" id="PTHR43710:SF7">
    <property type="entry name" value="INDOLEPYRUVATE OXIDOREDUCTASE SUBUNIT IORA"/>
    <property type="match status" value="1"/>
</dbReference>
<feature type="binding site" evidence="15">
    <location>
        <position position="579"/>
    </location>
    <ligand>
        <name>[4Fe-4S] cluster</name>
        <dbReference type="ChEBI" id="CHEBI:49883"/>
        <label>1</label>
    </ligand>
</feature>
<evidence type="ECO:0000256" key="2">
    <source>
        <dbReference type="ARBA" id="ARBA00011238"/>
    </source>
</evidence>
<proteinExistence type="predicted"/>
<dbReference type="GO" id="GO:0051539">
    <property type="term" value="F:4 iron, 4 sulfur cluster binding"/>
    <property type="evidence" value="ECO:0007669"/>
    <property type="project" value="UniProtKB-UniRule"/>
</dbReference>
<feature type="domain" description="4Fe-4S ferredoxin-type" evidence="16">
    <location>
        <begin position="601"/>
        <end position="630"/>
    </location>
</feature>
<dbReference type="PROSITE" id="PS00198">
    <property type="entry name" value="4FE4S_FER_1"/>
    <property type="match status" value="1"/>
</dbReference>
<evidence type="ECO:0000256" key="15">
    <source>
        <dbReference type="PIRSR" id="PIRSR006439-50"/>
    </source>
</evidence>
<dbReference type="SUPFAM" id="SSF52518">
    <property type="entry name" value="Thiamin diphosphate-binding fold (THDP-binding)"/>
    <property type="match status" value="2"/>
</dbReference>
<name>A0A0M0BQN8_9ARCH</name>
<feature type="binding site" evidence="15">
    <location>
        <position position="610"/>
    </location>
    <ligand>
        <name>[4Fe-4S] cluster</name>
        <dbReference type="ChEBI" id="CHEBI:49883"/>
        <label>2</label>
    </ligand>
</feature>
<keyword evidence="11 14" id="KW-0411">Iron-sulfur</keyword>
<dbReference type="GO" id="GO:0030976">
    <property type="term" value="F:thiamine pyrophosphate binding"/>
    <property type="evidence" value="ECO:0007669"/>
    <property type="project" value="InterPro"/>
</dbReference>
<gene>
    <name evidence="17" type="ORF">AC482_02700</name>
</gene>
<evidence type="ECO:0000256" key="4">
    <source>
        <dbReference type="ARBA" id="ARBA00017710"/>
    </source>
</evidence>
<dbReference type="EMBL" id="LFWZ01000019">
    <property type="protein sequence ID" value="KON30897.1"/>
    <property type="molecule type" value="Genomic_DNA"/>
</dbReference>
<evidence type="ECO:0000256" key="1">
    <source>
        <dbReference type="ARBA" id="ARBA00002995"/>
    </source>
</evidence>
<dbReference type="InterPro" id="IPR002880">
    <property type="entry name" value="Pyrv_Fd/Flavodoxin_OxRdtase_N"/>
</dbReference>
<dbReference type="InterPro" id="IPR017721">
    <property type="entry name" value="IorA"/>
</dbReference>
<dbReference type="EC" id="1.2.7.8" evidence="3 14"/>
<feature type="binding site" evidence="15">
    <location>
        <position position="616"/>
    </location>
    <ligand>
        <name>[4Fe-4S] cluster</name>
        <dbReference type="ChEBI" id="CHEBI:49883"/>
        <label>2</label>
    </ligand>
</feature>
<comment type="cofactor">
    <cofactor evidence="14 15">
        <name>[4Fe-4S] cluster</name>
        <dbReference type="ChEBI" id="CHEBI:49883"/>
    </cofactor>
    <text evidence="14 15">Binds 2 [4Fe-4S] clusters. In this family the first cluster has a non-standard and varying [4Fe-4S] binding motif CX(2)CX(2)CX(4-5)CP.</text>
</comment>
<evidence type="ECO:0000256" key="7">
    <source>
        <dbReference type="ARBA" id="ARBA00022723"/>
    </source>
</evidence>
<evidence type="ECO:0000256" key="14">
    <source>
        <dbReference type="PIRNR" id="PIRNR006439"/>
    </source>
</evidence>
<evidence type="ECO:0000256" key="5">
    <source>
        <dbReference type="ARBA" id="ARBA00022448"/>
    </source>
</evidence>
<dbReference type="SUPFAM" id="SSF54862">
    <property type="entry name" value="4Fe-4S ferredoxins"/>
    <property type="match status" value="1"/>
</dbReference>
<dbReference type="InterPro" id="IPR029061">
    <property type="entry name" value="THDP-binding"/>
</dbReference>
<dbReference type="Pfam" id="PF00037">
    <property type="entry name" value="Fer4"/>
    <property type="match status" value="1"/>
</dbReference>
<accession>A0A0M0BQN8</accession>
<feature type="binding site" evidence="15">
    <location>
        <position position="582"/>
    </location>
    <ligand>
        <name>[4Fe-4S] cluster</name>
        <dbReference type="ChEBI" id="CHEBI:49883"/>
        <label>1</label>
    </ligand>
</feature>
<keyword evidence="8 14" id="KW-0249">Electron transport</keyword>
<dbReference type="Gene3D" id="3.40.50.970">
    <property type="match status" value="2"/>
</dbReference>
<dbReference type="InterPro" id="IPR011766">
    <property type="entry name" value="TPP_enzyme_TPP-bd"/>
</dbReference>
<dbReference type="InterPro" id="IPR017900">
    <property type="entry name" value="4Fe4S_Fe_S_CS"/>
</dbReference>
<comment type="catalytic activity">
    <reaction evidence="13 14">
        <text>indole-3-pyruvate + 2 oxidized [2Fe-2S]-[ferredoxin] + CoA = (indol-3-yl)acetyl-CoA + 2 reduced [2Fe-2S]-[ferredoxin] + CO2 + H(+)</text>
        <dbReference type="Rhea" id="RHEA:12645"/>
        <dbReference type="Rhea" id="RHEA-COMP:10000"/>
        <dbReference type="Rhea" id="RHEA-COMP:10001"/>
        <dbReference type="ChEBI" id="CHEBI:15378"/>
        <dbReference type="ChEBI" id="CHEBI:16526"/>
        <dbReference type="ChEBI" id="CHEBI:17640"/>
        <dbReference type="ChEBI" id="CHEBI:33737"/>
        <dbReference type="ChEBI" id="CHEBI:33738"/>
        <dbReference type="ChEBI" id="CHEBI:57271"/>
        <dbReference type="ChEBI" id="CHEBI:57287"/>
        <dbReference type="EC" id="1.2.7.8"/>
    </reaction>
</comment>
<evidence type="ECO:0000256" key="9">
    <source>
        <dbReference type="ARBA" id="ARBA00023002"/>
    </source>
</evidence>
<dbReference type="GO" id="GO:0006082">
    <property type="term" value="P:organic acid metabolic process"/>
    <property type="evidence" value="ECO:0007669"/>
    <property type="project" value="UniProtKB-ARBA"/>
</dbReference>
<evidence type="ECO:0000256" key="3">
    <source>
        <dbReference type="ARBA" id="ARBA00012812"/>
    </source>
</evidence>
<dbReference type="Pfam" id="PF01855">
    <property type="entry name" value="POR_N"/>
    <property type="match status" value="1"/>
</dbReference>
<keyword evidence="10 14" id="KW-0408">Iron</keyword>
<dbReference type="PANTHER" id="PTHR43710">
    <property type="entry name" value="2-HYDROXYACYL-COA LYASE"/>
    <property type="match status" value="1"/>
</dbReference>
<comment type="caution">
    <text evidence="17">The sequence shown here is derived from an EMBL/GenBank/DDBJ whole genome shotgun (WGS) entry which is preliminary data.</text>
</comment>
<keyword evidence="7 14" id="KW-0479">Metal-binding</keyword>
<dbReference type="InterPro" id="IPR009014">
    <property type="entry name" value="Transketo_C/PFOR_II"/>
</dbReference>
<dbReference type="CDD" id="cd07034">
    <property type="entry name" value="TPP_PYR_PFOR_IOR-alpha_like"/>
    <property type="match status" value="1"/>
</dbReference>
<comment type="subunit">
    <text evidence="2 14">Heterodimer of the IorA and IorB subunits.</text>
</comment>
<feature type="binding site" evidence="15">
    <location>
        <position position="591"/>
    </location>
    <ligand>
        <name>[4Fe-4S] cluster</name>
        <dbReference type="ChEBI" id="CHEBI:49883"/>
        <label>2</label>
    </ligand>
</feature>
<dbReference type="CDD" id="cd02008">
    <property type="entry name" value="TPP_IOR_alpha"/>
    <property type="match status" value="1"/>
</dbReference>
<dbReference type="InterPro" id="IPR045025">
    <property type="entry name" value="HACL1-like"/>
</dbReference>
<evidence type="ECO:0000256" key="8">
    <source>
        <dbReference type="ARBA" id="ARBA00022982"/>
    </source>
</evidence>
<evidence type="ECO:0000256" key="6">
    <source>
        <dbReference type="ARBA" id="ARBA00022485"/>
    </source>
</evidence>
<keyword evidence="5 14" id="KW-0813">Transport</keyword>
<evidence type="ECO:0000256" key="10">
    <source>
        <dbReference type="ARBA" id="ARBA00023004"/>
    </source>
</evidence>
<dbReference type="PIRSF" id="PIRSF006439">
    <property type="entry name" value="Indolepyruvate_ferr_oxidored"/>
    <property type="match status" value="1"/>
</dbReference>
<dbReference type="AlphaFoldDB" id="A0A0M0BQN8"/>
<dbReference type="NCBIfam" id="TIGR03336">
    <property type="entry name" value="IOR_alpha"/>
    <property type="match status" value="1"/>
</dbReference>
<dbReference type="PATRIC" id="fig|1685127.3.peg.728"/>
<keyword evidence="6 14" id="KW-0004">4Fe-4S</keyword>
<sequence>MSAHPAAVDAPGKVVLLMGNEAIARGAVEAGVAVAAAYPGTPSSEIGDTLSRIAEDMGIHFEWSANEKVAFEVAFGASMCNQRGLVAMKHVGLNVALEMLNVVSLRGVKGGLVVVSTDDPSQHSSRTEQDNRWLARLNCVPVLEPSSPQEAKDYTRYAFDLSERAGLPVMIRTVTRLSHMRSGVALGPLEGRRREAAFDWEGFSYRVSGFERLFRRHGERHEKLDRVRGEFEALGFNELKAEGGGRLGIIGVGFAFNYAVDAIGRLGVEDKVSHLKLATPHPLPEGLLARLLRGVEGVLVVEEVDPFVELHVKALAKDVSPGLRVYGRMSGHLPREGELSPVIVGGALAALLGAEAPCRPREELEAEVRELLFDRMLTLCAGCPHRATVYALKRAVMRVKGDLRGVVVNGDIGCYGLAHAPPLSFEDTYFCMGASIGVSQGMAHVGVDTVALIGDGTFFHAGIPALINAVHNGAGVKVVVADNRTIAMTGFQPHPESGRTATGKPAKPIWIEDLARASGVEHVEVVDPYDLEAAEGAFARMLEADGVAMVISRRACATEAVRAMRPERPVPYRVDPGSCIGCRLCLSAFGCPALVWMDEAGRPRIDAALCMGCGVCGQVCPQGAIAAVEAP</sequence>
<protein>
    <recommendedName>
        <fullName evidence="4 14">Indolepyruvate oxidoreductase subunit IorA</fullName>
        <shortName evidence="14">IOR</shortName>
        <ecNumber evidence="3 14">1.2.7.8</ecNumber>
    </recommendedName>
    <alternativeName>
        <fullName evidence="12 14">Indolepyruvate ferredoxin oxidoreductase subunit alpha</fullName>
    </alternativeName>
</protein>
<feature type="binding site" evidence="15">
    <location>
        <position position="620"/>
    </location>
    <ligand>
        <name>[4Fe-4S] cluster</name>
        <dbReference type="ChEBI" id="CHEBI:49883"/>
        <label>1</label>
    </ligand>
</feature>
<evidence type="ECO:0000256" key="11">
    <source>
        <dbReference type="ARBA" id="ARBA00023014"/>
    </source>
</evidence>
<dbReference type="GO" id="GO:0043805">
    <property type="term" value="F:indolepyruvate ferredoxin oxidoreductase activity"/>
    <property type="evidence" value="ECO:0007669"/>
    <property type="project" value="UniProtKB-UniRule"/>
</dbReference>
<evidence type="ECO:0000256" key="13">
    <source>
        <dbReference type="ARBA" id="ARBA00048332"/>
    </source>
</evidence>
<feature type="binding site" evidence="15">
    <location>
        <position position="613"/>
    </location>
    <ligand>
        <name>[4Fe-4S] cluster</name>
        <dbReference type="ChEBI" id="CHEBI:49883"/>
        <label>2</label>
    </ligand>
</feature>
<evidence type="ECO:0000256" key="12">
    <source>
        <dbReference type="ARBA" id="ARBA00030514"/>
    </source>
</evidence>
<reference evidence="17 18" key="1">
    <citation type="submission" date="2015-06" db="EMBL/GenBank/DDBJ databases">
        <title>New insights into the roles of widespread benthic archaea in carbon and nitrogen cycling.</title>
        <authorList>
            <person name="Lazar C.S."/>
            <person name="Baker B.J."/>
            <person name="Seitz K.W."/>
            <person name="Hyde A.S."/>
            <person name="Dick G.J."/>
            <person name="Hinrichs K.-U."/>
            <person name="Teske A.P."/>
        </authorList>
    </citation>
    <scope>NUCLEOTIDE SEQUENCE [LARGE SCALE GENOMIC DNA]</scope>
    <source>
        <strain evidence="17">DG-45</strain>
    </source>
</reference>
<dbReference type="Gene3D" id="3.30.70.20">
    <property type="match status" value="1"/>
</dbReference>
<evidence type="ECO:0000313" key="18">
    <source>
        <dbReference type="Proteomes" id="UP000037210"/>
    </source>
</evidence>
<comment type="function">
    <text evidence="1 14">Catalyzes the ferredoxin-dependent oxidative decarboxylation of arylpyruvates.</text>
</comment>
<dbReference type="GO" id="GO:0046872">
    <property type="term" value="F:metal ion binding"/>
    <property type="evidence" value="ECO:0007669"/>
    <property type="project" value="UniProtKB-UniRule"/>
</dbReference>
<keyword evidence="9 14" id="KW-0560">Oxidoreductase</keyword>
<organism evidence="17 18">
    <name type="scientific">miscellaneous Crenarchaeota group-15 archaeon DG-45</name>
    <dbReference type="NCBI Taxonomy" id="1685127"/>
    <lineage>
        <taxon>Archaea</taxon>
        <taxon>Candidatus Bathyarchaeota</taxon>
        <taxon>MCG-15</taxon>
    </lineage>
</organism>
<dbReference type="FunFam" id="3.40.50.970:FF:000039">
    <property type="entry name" value="Indolepyruvate oxidoreductase subunit IorA"/>
    <property type="match status" value="1"/>
</dbReference>
<dbReference type="SUPFAM" id="SSF52922">
    <property type="entry name" value="TK C-terminal domain-like"/>
    <property type="match status" value="1"/>
</dbReference>
<evidence type="ECO:0000313" key="17">
    <source>
        <dbReference type="EMBL" id="KON30897.1"/>
    </source>
</evidence>
<dbReference type="GO" id="GO:0044272">
    <property type="term" value="P:sulfur compound biosynthetic process"/>
    <property type="evidence" value="ECO:0007669"/>
    <property type="project" value="UniProtKB-ARBA"/>
</dbReference>